<keyword evidence="2" id="KW-0413">Isomerase</keyword>
<dbReference type="SUPFAM" id="SSF53681">
    <property type="entry name" value="Aspartate/glutamate racemase"/>
    <property type="match status" value="2"/>
</dbReference>
<evidence type="ECO:0000313" key="3">
    <source>
        <dbReference type="EMBL" id="GFM33630.1"/>
    </source>
</evidence>
<dbReference type="NCBIfam" id="TIGR00035">
    <property type="entry name" value="asp_race"/>
    <property type="match status" value="1"/>
</dbReference>
<keyword evidence="4" id="KW-1185">Reference proteome</keyword>
<dbReference type="InterPro" id="IPR004380">
    <property type="entry name" value="Asp_race"/>
</dbReference>
<evidence type="ECO:0000256" key="2">
    <source>
        <dbReference type="ARBA" id="ARBA00023235"/>
    </source>
</evidence>
<dbReference type="Proteomes" id="UP000503840">
    <property type="component" value="Unassembled WGS sequence"/>
</dbReference>
<sequence>MKTIGILGGMSWESTQLYYKWLNEGVRERLGGLHSARIVMHSVNFHPVEAAMAKGDWETVAEHLVAGARSVRQGGADFMIIATNTMHKFAERIEAEADIPVLHIADATAAFAKTKGIETVGLLGTAFTMEQDFYRGRLEARHGLNVIVPDTADRALVHKVIFDELCCGKICAVSRDKYAHIIKGMEQQGAQAVILGCTEICLLVDDTCSPLPLLDTTRLHVEAALGEALGLKESATC</sequence>
<proteinExistence type="inferred from homology"/>
<reference evidence="3 4" key="1">
    <citation type="submission" date="2020-05" db="EMBL/GenBank/DDBJ databases">
        <title>Draft genome sequence of Desulfovibrio sp. strain HN2T.</title>
        <authorList>
            <person name="Ueno A."/>
            <person name="Tamazawa S."/>
            <person name="Tamamura S."/>
            <person name="Murakami T."/>
            <person name="Kiyama T."/>
            <person name="Inomata H."/>
            <person name="Amano Y."/>
            <person name="Miyakawa K."/>
            <person name="Tamaki H."/>
            <person name="Naganuma T."/>
            <person name="Kaneko K."/>
        </authorList>
    </citation>
    <scope>NUCLEOTIDE SEQUENCE [LARGE SCALE GENOMIC DNA]</scope>
    <source>
        <strain evidence="3 4">HN2</strain>
    </source>
</reference>
<dbReference type="Pfam" id="PF01177">
    <property type="entry name" value="Asp_Glu_race"/>
    <property type="match status" value="1"/>
</dbReference>
<gene>
    <name evidence="3" type="ORF">DSM101010T_19950</name>
</gene>
<protein>
    <submittedName>
        <fullName evidence="3">Aspartate racemase</fullName>
    </submittedName>
</protein>
<comment type="similarity">
    <text evidence="1">Belongs to the aspartate/glutamate racemases family.</text>
</comment>
<dbReference type="EMBL" id="BLVO01000013">
    <property type="protein sequence ID" value="GFM33630.1"/>
    <property type="molecule type" value="Genomic_DNA"/>
</dbReference>
<comment type="caution">
    <text evidence="3">The sequence shown here is derived from an EMBL/GenBank/DDBJ whole genome shotgun (WGS) entry which is preliminary data.</text>
</comment>
<dbReference type="Gene3D" id="3.40.50.1860">
    <property type="match status" value="2"/>
</dbReference>
<evidence type="ECO:0000256" key="1">
    <source>
        <dbReference type="ARBA" id="ARBA00007847"/>
    </source>
</evidence>
<dbReference type="RefSeq" id="WP_174405272.1">
    <property type="nucleotide sequence ID" value="NZ_BLVO01000013.1"/>
</dbReference>
<name>A0A7J0BIY5_9BACT</name>
<accession>A0A7J0BIY5</accession>
<dbReference type="AlphaFoldDB" id="A0A7J0BIY5"/>
<organism evidence="3 4">
    <name type="scientific">Desulfovibrio subterraneus</name>
    <dbReference type="NCBI Taxonomy" id="2718620"/>
    <lineage>
        <taxon>Bacteria</taxon>
        <taxon>Pseudomonadati</taxon>
        <taxon>Thermodesulfobacteriota</taxon>
        <taxon>Desulfovibrionia</taxon>
        <taxon>Desulfovibrionales</taxon>
        <taxon>Desulfovibrionaceae</taxon>
        <taxon>Desulfovibrio</taxon>
    </lineage>
</organism>
<evidence type="ECO:0000313" key="4">
    <source>
        <dbReference type="Proteomes" id="UP000503840"/>
    </source>
</evidence>
<dbReference type="InterPro" id="IPR015942">
    <property type="entry name" value="Asp/Glu/hydantoin_racemase"/>
</dbReference>
<dbReference type="PANTHER" id="PTHR21198">
    <property type="entry name" value="GLUTAMATE RACEMASE"/>
    <property type="match status" value="1"/>
</dbReference>
<dbReference type="GO" id="GO:0047661">
    <property type="term" value="F:amino-acid racemase activity"/>
    <property type="evidence" value="ECO:0007669"/>
    <property type="project" value="InterPro"/>
</dbReference>
<dbReference type="InterPro" id="IPR001920">
    <property type="entry name" value="Asp/Glu_race"/>
</dbReference>
<dbReference type="PANTHER" id="PTHR21198:SF7">
    <property type="entry name" value="ASPARTATE-GLUTAMATE RACEMASE FAMILY"/>
    <property type="match status" value="1"/>
</dbReference>